<protein>
    <submittedName>
        <fullName evidence="1">Uncharacterized protein</fullName>
    </submittedName>
</protein>
<sequence length="115" mass="13012">VMSNVAKALEKIQQVDQAYLGRLLLIVVAIIMKIKETKFKHLLYCCPLVDGILTGITKRFGLFLEDQECLLAAAFHPKFRLVWLEQFNNMETAREITIQTALTESNVESSSIPSN</sequence>
<feature type="non-terminal residue" evidence="1">
    <location>
        <position position="1"/>
    </location>
</feature>
<proteinExistence type="predicted"/>
<reference evidence="1 2" key="1">
    <citation type="submission" date="2021-06" db="EMBL/GenBank/DDBJ databases">
        <authorList>
            <person name="Palmer J.M."/>
        </authorList>
    </citation>
    <scope>NUCLEOTIDE SEQUENCE [LARGE SCALE GENOMIC DNA]</scope>
    <source>
        <strain evidence="1 2">GA_2019</strain>
        <tissue evidence="1">Muscle</tissue>
    </source>
</reference>
<gene>
    <name evidence="1" type="ORF">GOODEAATRI_032530</name>
</gene>
<name>A0ABV0MMM6_9TELE</name>
<keyword evidence="2" id="KW-1185">Reference proteome</keyword>
<dbReference type="EMBL" id="JAHRIO010006114">
    <property type="protein sequence ID" value="MEQ2160323.1"/>
    <property type="molecule type" value="Genomic_DNA"/>
</dbReference>
<accession>A0ABV0MMM6</accession>
<evidence type="ECO:0000313" key="1">
    <source>
        <dbReference type="EMBL" id="MEQ2160323.1"/>
    </source>
</evidence>
<organism evidence="1 2">
    <name type="scientific">Goodea atripinnis</name>
    <dbReference type="NCBI Taxonomy" id="208336"/>
    <lineage>
        <taxon>Eukaryota</taxon>
        <taxon>Metazoa</taxon>
        <taxon>Chordata</taxon>
        <taxon>Craniata</taxon>
        <taxon>Vertebrata</taxon>
        <taxon>Euteleostomi</taxon>
        <taxon>Actinopterygii</taxon>
        <taxon>Neopterygii</taxon>
        <taxon>Teleostei</taxon>
        <taxon>Neoteleostei</taxon>
        <taxon>Acanthomorphata</taxon>
        <taxon>Ovalentaria</taxon>
        <taxon>Atherinomorphae</taxon>
        <taxon>Cyprinodontiformes</taxon>
        <taxon>Goodeidae</taxon>
        <taxon>Goodea</taxon>
    </lineage>
</organism>
<evidence type="ECO:0000313" key="2">
    <source>
        <dbReference type="Proteomes" id="UP001476798"/>
    </source>
</evidence>
<dbReference type="Proteomes" id="UP001476798">
    <property type="component" value="Unassembled WGS sequence"/>
</dbReference>
<comment type="caution">
    <text evidence="1">The sequence shown here is derived from an EMBL/GenBank/DDBJ whole genome shotgun (WGS) entry which is preliminary data.</text>
</comment>